<reference evidence="1" key="2">
    <citation type="submission" date="2021-10" db="EMBL/GenBank/DDBJ databases">
        <authorList>
            <person name="Piombo E."/>
        </authorList>
    </citation>
    <scope>NUCLEOTIDE SEQUENCE</scope>
</reference>
<accession>A0ACA9UNB5</accession>
<comment type="caution">
    <text evidence="1">The sequence shown here is derived from an EMBL/GenBank/DDBJ whole genome shotgun (WGS) entry which is preliminary data.</text>
</comment>
<dbReference type="Proteomes" id="UP000836387">
    <property type="component" value="Unassembled WGS sequence"/>
</dbReference>
<reference evidence="1" key="1">
    <citation type="submission" date="2020-04" db="EMBL/GenBank/DDBJ databases">
        <authorList>
            <person name="Broberg M."/>
        </authorList>
    </citation>
    <scope>NUCLEOTIDE SEQUENCE</scope>
</reference>
<evidence type="ECO:0000313" key="2">
    <source>
        <dbReference type="Proteomes" id="UP000836387"/>
    </source>
</evidence>
<protein>
    <submittedName>
        <fullName evidence="1">Uncharacterized protein</fullName>
    </submittedName>
</protein>
<keyword evidence="2" id="KW-1185">Reference proteome</keyword>
<organism evidence="1 2">
    <name type="scientific">Clonostachys rosea f. rosea IK726</name>
    <dbReference type="NCBI Taxonomy" id="1349383"/>
    <lineage>
        <taxon>Eukaryota</taxon>
        <taxon>Fungi</taxon>
        <taxon>Dikarya</taxon>
        <taxon>Ascomycota</taxon>
        <taxon>Pezizomycotina</taxon>
        <taxon>Sordariomycetes</taxon>
        <taxon>Hypocreomycetidae</taxon>
        <taxon>Hypocreales</taxon>
        <taxon>Bionectriaceae</taxon>
        <taxon>Clonostachys</taxon>
    </lineage>
</organism>
<name>A0ACA9UNB5_BIOOC</name>
<proteinExistence type="predicted"/>
<sequence>MLPDKTVQPHGASEREPTEQFEEAPPTMKQQSKNWSRLYPELEAVWTAQDMVGTDEIADDGRIDIRLDSALYRRLSLLVPSEKLRRKSEAPPDYTEQDGRPISLNIVIQVVGSRGDVQPFVALGCQLLRHGHRVRIATHGAFSDFVRSSGLEFFPIGGDPADLMAYMVKNPGLVPSMESLRAGTSRRSGGWWPRCSRAAGTRASRPTP</sequence>
<gene>
    <name evidence="1" type="ORF">CRV2_00021753</name>
</gene>
<evidence type="ECO:0000313" key="1">
    <source>
        <dbReference type="EMBL" id="CAG9954711.1"/>
    </source>
</evidence>
<dbReference type="EMBL" id="CADEHS020000574">
    <property type="protein sequence ID" value="CAG9954711.1"/>
    <property type="molecule type" value="Genomic_DNA"/>
</dbReference>